<dbReference type="AlphaFoldDB" id="A0AAD7XIJ6"/>
<comment type="caution">
    <text evidence="4">The sequence shown here is derived from an EMBL/GenBank/DDBJ whole genome shotgun (WGS) entry which is preliminary data.</text>
</comment>
<dbReference type="EMBL" id="JAQMWT010000563">
    <property type="protein sequence ID" value="KAJ8599459.1"/>
    <property type="molecule type" value="Genomic_DNA"/>
</dbReference>
<dbReference type="PIRSF" id="PIRSF000709">
    <property type="entry name" value="6PFK_2-Ptase"/>
    <property type="match status" value="1"/>
</dbReference>
<name>A0AAD7XIJ6_9STRA</name>
<dbReference type="PANTHER" id="PTHR10606">
    <property type="entry name" value="6-PHOSPHOFRUCTO-2-KINASE/FRUCTOSE-2,6-BISPHOSPHATASE"/>
    <property type="match status" value="1"/>
</dbReference>
<dbReference type="GO" id="GO:0005524">
    <property type="term" value="F:ATP binding"/>
    <property type="evidence" value="ECO:0007669"/>
    <property type="project" value="UniProtKB-KW"/>
</dbReference>
<dbReference type="FunFam" id="3.40.50.300:FF:000644">
    <property type="entry name" value="GpmB, Fructose-2,6-bisphosphatase"/>
    <property type="match status" value="1"/>
</dbReference>
<dbReference type="InterPro" id="IPR013078">
    <property type="entry name" value="His_Pase_superF_clade-1"/>
</dbReference>
<protein>
    <recommendedName>
        <fullName evidence="3">6-phosphofructo-2-kinase domain-containing protein</fullName>
    </recommendedName>
</protein>
<keyword evidence="1" id="KW-0547">Nucleotide-binding</keyword>
<dbReference type="Gene3D" id="3.40.50.300">
    <property type="entry name" value="P-loop containing nucleotide triphosphate hydrolases"/>
    <property type="match status" value="1"/>
</dbReference>
<gene>
    <name evidence="4" type="ORF">CTAYLR_008050</name>
</gene>
<dbReference type="SUPFAM" id="SSF52540">
    <property type="entry name" value="P-loop containing nucleoside triphosphate hydrolases"/>
    <property type="match status" value="1"/>
</dbReference>
<evidence type="ECO:0000256" key="1">
    <source>
        <dbReference type="ARBA" id="ARBA00022741"/>
    </source>
</evidence>
<dbReference type="PANTHER" id="PTHR10606:SF49">
    <property type="entry name" value="6-PHOSPHOFRUCTO-2-KINASE DOMAIN-CONTAINING PROTEIN"/>
    <property type="match status" value="1"/>
</dbReference>
<evidence type="ECO:0000256" key="2">
    <source>
        <dbReference type="ARBA" id="ARBA00022840"/>
    </source>
</evidence>
<dbReference type="Gene3D" id="3.40.50.1240">
    <property type="entry name" value="Phosphoglycerate mutase-like"/>
    <property type="match status" value="1"/>
</dbReference>
<dbReference type="InterPro" id="IPR003094">
    <property type="entry name" value="6Pfruct_kin"/>
</dbReference>
<accession>A0AAD7XIJ6</accession>
<evidence type="ECO:0000259" key="3">
    <source>
        <dbReference type="Pfam" id="PF01591"/>
    </source>
</evidence>
<evidence type="ECO:0000313" key="5">
    <source>
        <dbReference type="Proteomes" id="UP001230188"/>
    </source>
</evidence>
<dbReference type="GO" id="GO:0004331">
    <property type="term" value="F:fructose-2,6-bisphosphate 2-phosphatase activity"/>
    <property type="evidence" value="ECO:0007669"/>
    <property type="project" value="TreeGrafter"/>
</dbReference>
<reference evidence="4" key="1">
    <citation type="submission" date="2023-01" db="EMBL/GenBank/DDBJ databases">
        <title>Metagenome sequencing of chrysophaentin producing Chrysophaeum taylorii.</title>
        <authorList>
            <person name="Davison J."/>
            <person name="Bewley C."/>
        </authorList>
    </citation>
    <scope>NUCLEOTIDE SEQUENCE</scope>
    <source>
        <strain evidence="4">NIES-1699</strain>
    </source>
</reference>
<dbReference type="InterPro" id="IPR027417">
    <property type="entry name" value="P-loop_NTPase"/>
</dbReference>
<evidence type="ECO:0000313" key="4">
    <source>
        <dbReference type="EMBL" id="KAJ8599459.1"/>
    </source>
</evidence>
<dbReference type="Pfam" id="PF00300">
    <property type="entry name" value="His_Phos_1"/>
    <property type="match status" value="1"/>
</dbReference>
<dbReference type="SUPFAM" id="SSF53254">
    <property type="entry name" value="Phosphoglycerate mutase-like"/>
    <property type="match status" value="1"/>
</dbReference>
<feature type="domain" description="6-phosphofructo-2-kinase" evidence="3">
    <location>
        <begin position="32"/>
        <end position="254"/>
    </location>
</feature>
<dbReference type="InterPro" id="IPR029033">
    <property type="entry name" value="His_PPase_superfam"/>
</dbReference>
<sequence length="475" mass="52444">MSRVEYYENAGLQERLKDVASLSARSKLTSAPQKLVVVLVGMPARGKSVISSKLYSFLRWTGLSVRSFNVGQYRRMSATESDGRISNAHASFFADTDESNAAFREALAMHALDDLLAWLDGGGEVGLFDATNSTRKRREAILGKCRAWSGARSRGGRPALQVVFVESLCDDRVVLEANMRNKVMSSPDFRGMSFDAALEDLRERIAVYERRYETVGDDEGSYVKLFNFSSKVTAHLCFGKLSRTLVPYLMAIHSDDRPVYLTALAPQGEEPEYDQGGESDDSSLDAEFATRLSEWWWGQHRSSCALSQSDRGQSRLQILTSTLAPAINAATTIQNVRPDLVKVLHTSALNPLLLGPHQRESISAHIGTHFEDDDALPANRAFKDRSDGGESYADLVSRLEACILDIEASVDPILIITHATPARALRAYFQNIDLSQSLMGHPHSPPAKALANRQPAVLEQRAKLGGGWEEQVHVF</sequence>
<dbReference type="GO" id="GO:0003873">
    <property type="term" value="F:6-phosphofructo-2-kinase activity"/>
    <property type="evidence" value="ECO:0007669"/>
    <property type="project" value="InterPro"/>
</dbReference>
<dbReference type="Pfam" id="PF01591">
    <property type="entry name" value="6PF2K"/>
    <property type="match status" value="1"/>
</dbReference>
<dbReference type="GO" id="GO:0006003">
    <property type="term" value="P:fructose 2,6-bisphosphate metabolic process"/>
    <property type="evidence" value="ECO:0007669"/>
    <property type="project" value="InterPro"/>
</dbReference>
<proteinExistence type="predicted"/>
<keyword evidence="5" id="KW-1185">Reference proteome</keyword>
<organism evidence="4 5">
    <name type="scientific">Chrysophaeum taylorii</name>
    <dbReference type="NCBI Taxonomy" id="2483200"/>
    <lineage>
        <taxon>Eukaryota</taxon>
        <taxon>Sar</taxon>
        <taxon>Stramenopiles</taxon>
        <taxon>Ochrophyta</taxon>
        <taxon>Pelagophyceae</taxon>
        <taxon>Pelagomonadales</taxon>
        <taxon>Pelagomonadaceae</taxon>
        <taxon>Chrysophaeum</taxon>
    </lineage>
</organism>
<dbReference type="Proteomes" id="UP001230188">
    <property type="component" value="Unassembled WGS sequence"/>
</dbReference>
<dbReference type="GO" id="GO:0006000">
    <property type="term" value="P:fructose metabolic process"/>
    <property type="evidence" value="ECO:0007669"/>
    <property type="project" value="InterPro"/>
</dbReference>
<dbReference type="InterPro" id="IPR013079">
    <property type="entry name" value="6Phosfructo_kin"/>
</dbReference>
<dbReference type="GO" id="GO:0005829">
    <property type="term" value="C:cytosol"/>
    <property type="evidence" value="ECO:0007669"/>
    <property type="project" value="TreeGrafter"/>
</dbReference>
<keyword evidence="2" id="KW-0067">ATP-binding</keyword>